<organism evidence="9 10">
    <name type="scientific">Deinococcus radiophilus</name>
    <dbReference type="NCBI Taxonomy" id="32062"/>
    <lineage>
        <taxon>Bacteria</taxon>
        <taxon>Thermotogati</taxon>
        <taxon>Deinococcota</taxon>
        <taxon>Deinococci</taxon>
        <taxon>Deinococcales</taxon>
        <taxon>Deinococcaceae</taxon>
        <taxon>Deinococcus</taxon>
    </lineage>
</organism>
<evidence type="ECO:0000256" key="6">
    <source>
        <dbReference type="ARBA" id="ARBA00022970"/>
    </source>
</evidence>
<dbReference type="InterPro" id="IPR003439">
    <property type="entry name" value="ABC_transporter-like_ATP-bd"/>
</dbReference>
<dbReference type="GO" id="GO:0016887">
    <property type="term" value="F:ATP hydrolysis activity"/>
    <property type="evidence" value="ECO:0007669"/>
    <property type="project" value="InterPro"/>
</dbReference>
<keyword evidence="2" id="KW-1003">Cell membrane</keyword>
<proteinExistence type="predicted"/>
<dbReference type="PROSITE" id="PS50893">
    <property type="entry name" value="ABC_TRANSPORTER_2"/>
    <property type="match status" value="1"/>
</dbReference>
<dbReference type="InterPro" id="IPR050086">
    <property type="entry name" value="MetN_ABC_transporter-like"/>
</dbReference>
<evidence type="ECO:0000256" key="2">
    <source>
        <dbReference type="ARBA" id="ARBA00022475"/>
    </source>
</evidence>
<dbReference type="OrthoDB" id="9802185at2"/>
<evidence type="ECO:0000256" key="1">
    <source>
        <dbReference type="ARBA" id="ARBA00022448"/>
    </source>
</evidence>
<keyword evidence="3" id="KW-0547">Nucleotide-binding</keyword>
<feature type="domain" description="ABC transporter" evidence="8">
    <location>
        <begin position="18"/>
        <end position="253"/>
    </location>
</feature>
<keyword evidence="7" id="KW-0472">Membrane</keyword>
<dbReference type="RefSeq" id="WP_126352964.1">
    <property type="nucleotide sequence ID" value="NZ_CP086381.1"/>
</dbReference>
<name>A0A431VQ57_9DEIO</name>
<evidence type="ECO:0000256" key="7">
    <source>
        <dbReference type="ARBA" id="ARBA00023136"/>
    </source>
</evidence>
<keyword evidence="10" id="KW-1185">Reference proteome</keyword>
<protein>
    <submittedName>
        <fullName evidence="9">ATP-binding cassette domain-containing protein</fullName>
    </submittedName>
</protein>
<dbReference type="Gene3D" id="3.40.50.300">
    <property type="entry name" value="P-loop containing nucleotide triphosphate hydrolases"/>
    <property type="match status" value="1"/>
</dbReference>
<dbReference type="PANTHER" id="PTHR43166">
    <property type="entry name" value="AMINO ACID IMPORT ATP-BINDING PROTEIN"/>
    <property type="match status" value="1"/>
</dbReference>
<dbReference type="PROSITE" id="PS00211">
    <property type="entry name" value="ABC_TRANSPORTER_1"/>
    <property type="match status" value="1"/>
</dbReference>
<keyword evidence="5" id="KW-1278">Translocase</keyword>
<dbReference type="Proteomes" id="UP000277766">
    <property type="component" value="Unassembled WGS sequence"/>
</dbReference>
<dbReference type="InterPro" id="IPR027417">
    <property type="entry name" value="P-loop_NTPase"/>
</dbReference>
<dbReference type="Pfam" id="PF00005">
    <property type="entry name" value="ABC_tran"/>
    <property type="match status" value="1"/>
</dbReference>
<dbReference type="PANTHER" id="PTHR43166:SF30">
    <property type="entry name" value="METHIONINE IMPORT ATP-BINDING PROTEIN METN"/>
    <property type="match status" value="1"/>
</dbReference>
<dbReference type="AlphaFoldDB" id="A0A431VQ57"/>
<accession>A0A431VQ57</accession>
<dbReference type="GO" id="GO:0005524">
    <property type="term" value="F:ATP binding"/>
    <property type="evidence" value="ECO:0007669"/>
    <property type="project" value="UniProtKB-KW"/>
</dbReference>
<dbReference type="InterPro" id="IPR017871">
    <property type="entry name" value="ABC_transporter-like_CS"/>
</dbReference>
<evidence type="ECO:0000313" key="10">
    <source>
        <dbReference type="Proteomes" id="UP000277766"/>
    </source>
</evidence>
<dbReference type="GO" id="GO:0006865">
    <property type="term" value="P:amino acid transport"/>
    <property type="evidence" value="ECO:0007669"/>
    <property type="project" value="UniProtKB-KW"/>
</dbReference>
<dbReference type="InterPro" id="IPR003593">
    <property type="entry name" value="AAA+_ATPase"/>
</dbReference>
<reference evidence="9 10" key="1">
    <citation type="submission" date="2018-12" db="EMBL/GenBank/DDBJ databases">
        <title>Deinococcus radiophilus ATCC 27603 genome sequencing and assembly.</title>
        <authorList>
            <person name="Maclea K.S."/>
            <person name="Maynard C.R."/>
        </authorList>
    </citation>
    <scope>NUCLEOTIDE SEQUENCE [LARGE SCALE GENOMIC DNA]</scope>
    <source>
        <strain evidence="9 10">ATCC 27603</strain>
    </source>
</reference>
<gene>
    <name evidence="9" type="ORF">EJ104_11515</name>
</gene>
<sequence length="336" mass="35483">MTTATPPALFSVSSGAALELRGVTKRFGTHTALQDLTLSVPRGSRTGIIGRSGAGKSTLVRLLSGLDTPDSGELHLGGENLLTLTPAQRRARQARTGLVFQHFNLLAQRTAAQNVALPLEFAGVPMARRLALARESLAQVGLTDLADRYPAQLSGGQKQRVGIARALVTGPDLLLADEATSALDPETSAGILKLLTQLQQERDLTLVIVTHQMEVIRSSVTHVAVLDHGRLVESGETGQVLSDPQHATTRALLGAHLPQVQLAEGETLQQVTLPALYAAALGRLADLGGRVVEAQTSVTGGREQVLAWVAVPQQLDADELRARLRGQPGPERAVSA</sequence>
<dbReference type="SMART" id="SM00382">
    <property type="entry name" value="AAA"/>
    <property type="match status" value="1"/>
</dbReference>
<keyword evidence="1" id="KW-0813">Transport</keyword>
<evidence type="ECO:0000313" key="9">
    <source>
        <dbReference type="EMBL" id="RTR25274.1"/>
    </source>
</evidence>
<dbReference type="EMBL" id="RXPE01000032">
    <property type="protein sequence ID" value="RTR25274.1"/>
    <property type="molecule type" value="Genomic_DNA"/>
</dbReference>
<evidence type="ECO:0000256" key="3">
    <source>
        <dbReference type="ARBA" id="ARBA00022741"/>
    </source>
</evidence>
<evidence type="ECO:0000256" key="4">
    <source>
        <dbReference type="ARBA" id="ARBA00022840"/>
    </source>
</evidence>
<evidence type="ECO:0000259" key="8">
    <source>
        <dbReference type="PROSITE" id="PS50893"/>
    </source>
</evidence>
<comment type="caution">
    <text evidence="9">The sequence shown here is derived from an EMBL/GenBank/DDBJ whole genome shotgun (WGS) entry which is preliminary data.</text>
</comment>
<keyword evidence="4 9" id="KW-0067">ATP-binding</keyword>
<keyword evidence="6" id="KW-0029">Amino-acid transport</keyword>
<evidence type="ECO:0000256" key="5">
    <source>
        <dbReference type="ARBA" id="ARBA00022967"/>
    </source>
</evidence>
<dbReference type="SUPFAM" id="SSF52540">
    <property type="entry name" value="P-loop containing nucleoside triphosphate hydrolases"/>
    <property type="match status" value="1"/>
</dbReference>